<accession>A0A933DT82</accession>
<evidence type="ECO:0000313" key="2">
    <source>
        <dbReference type="EMBL" id="MBI4132404.1"/>
    </source>
</evidence>
<dbReference type="InterPro" id="IPR001584">
    <property type="entry name" value="Integrase_cat-core"/>
</dbReference>
<evidence type="ECO:0000259" key="1">
    <source>
        <dbReference type="PROSITE" id="PS50994"/>
    </source>
</evidence>
<evidence type="ECO:0000313" key="3">
    <source>
        <dbReference type="Proteomes" id="UP000704960"/>
    </source>
</evidence>
<organism evidence="2 3">
    <name type="scientific">Candidatus Sungiibacteriota bacterium</name>
    <dbReference type="NCBI Taxonomy" id="2750080"/>
    <lineage>
        <taxon>Bacteria</taxon>
        <taxon>Candidatus Sungiibacteriota</taxon>
    </lineage>
</organism>
<dbReference type="InterPro" id="IPR036397">
    <property type="entry name" value="RNaseH_sf"/>
</dbReference>
<dbReference type="PANTHER" id="PTHR35004:SF7">
    <property type="entry name" value="INTEGRASE PROTEIN"/>
    <property type="match status" value="1"/>
</dbReference>
<dbReference type="PROSITE" id="PS50994">
    <property type="entry name" value="INTEGRASE"/>
    <property type="match status" value="1"/>
</dbReference>
<name>A0A933DT82_9BACT</name>
<dbReference type="Proteomes" id="UP000704960">
    <property type="component" value="Unassembled WGS sequence"/>
</dbReference>
<reference evidence="2" key="1">
    <citation type="submission" date="2020-07" db="EMBL/GenBank/DDBJ databases">
        <title>Huge and variable diversity of episymbiotic CPR bacteria and DPANN archaea in groundwater ecosystems.</title>
        <authorList>
            <person name="He C.Y."/>
            <person name="Keren R."/>
            <person name="Whittaker M."/>
            <person name="Farag I.F."/>
            <person name="Doudna J."/>
            <person name="Cate J.H.D."/>
            <person name="Banfield J.F."/>
        </authorList>
    </citation>
    <scope>NUCLEOTIDE SEQUENCE</scope>
    <source>
        <strain evidence="2">NC_groundwater_1226_Ag_S-0.1um_59_124</strain>
    </source>
</reference>
<protein>
    <submittedName>
        <fullName evidence="2">IS481 family transposase</fullName>
    </submittedName>
</protein>
<dbReference type="SUPFAM" id="SSF53098">
    <property type="entry name" value="Ribonuclease H-like"/>
    <property type="match status" value="1"/>
</dbReference>
<dbReference type="AlphaFoldDB" id="A0A933DT82"/>
<dbReference type="Pfam" id="PF13683">
    <property type="entry name" value="rve_3"/>
    <property type="match status" value="1"/>
</dbReference>
<dbReference type="PANTHER" id="PTHR35004">
    <property type="entry name" value="TRANSPOSASE RV3428C-RELATED"/>
    <property type="match status" value="1"/>
</dbReference>
<dbReference type="Gene3D" id="3.30.420.10">
    <property type="entry name" value="Ribonuclease H-like superfamily/Ribonuclease H"/>
    <property type="match status" value="1"/>
</dbReference>
<dbReference type="InterPro" id="IPR012337">
    <property type="entry name" value="RNaseH-like_sf"/>
</dbReference>
<dbReference type="GO" id="GO:0003676">
    <property type="term" value="F:nucleic acid binding"/>
    <property type="evidence" value="ECO:0007669"/>
    <property type="project" value="InterPro"/>
</dbReference>
<sequence length="271" mass="32457">MHQNTRLLPYQRREVYRRWLQGEKVTVLSKHFGVSRQTLYQVFKKARLEVFGNYSSMNERYRSIAYGLRKLSTTERALARKIAKRERRLNCYEKSEPGELVHFDTKKLPRLSGEAAIQPREWLHVAVDDHSRWLYADIFPNKTSYSSAIHLEETVRAMPFRMETTYSDNGSEYRGRPDHPFVATAHRHGIRQQFTRPHTPRTNGKAERVIKTLMTEWHRRRSFLSREERRKFLYAYTRYYNQVRPHQSLLGQSPIEWLEAYLARLKSVRNP</sequence>
<dbReference type="GO" id="GO:0015074">
    <property type="term" value="P:DNA integration"/>
    <property type="evidence" value="ECO:0007669"/>
    <property type="project" value="InterPro"/>
</dbReference>
<feature type="domain" description="Integrase catalytic" evidence="1">
    <location>
        <begin position="93"/>
        <end position="262"/>
    </location>
</feature>
<dbReference type="EMBL" id="JACQMJ010000008">
    <property type="protein sequence ID" value="MBI4132404.1"/>
    <property type="molecule type" value="Genomic_DNA"/>
</dbReference>
<comment type="caution">
    <text evidence="2">The sequence shown here is derived from an EMBL/GenBank/DDBJ whole genome shotgun (WGS) entry which is preliminary data.</text>
</comment>
<gene>
    <name evidence="2" type="ORF">HY474_02115</name>
</gene>
<proteinExistence type="predicted"/>